<proteinExistence type="predicted"/>
<keyword evidence="2" id="KW-1185">Reference proteome</keyword>
<evidence type="ECO:0000313" key="2">
    <source>
        <dbReference type="Proteomes" id="UP000002730"/>
    </source>
</evidence>
<dbReference type="RefSeq" id="WP_010075385.1">
    <property type="nucleotide sequence ID" value="NC_014393.1"/>
</dbReference>
<dbReference type="AlphaFoldDB" id="D9SP82"/>
<dbReference type="eggNOG" id="ENOG502ZFY6">
    <property type="taxonomic scope" value="Bacteria"/>
</dbReference>
<sequence length="445" mass="51378">MNSIKYSLNKTGEYYLIIHEEFNYDDALFLDIEEENCETCNSSLNKTERNNSMNSANKFISQNVSLIFKYFSTHDDKLLKSLKKEGSLGIGTYFNTKSIRASTSPGTFGTTPVERTMAFLGWINATNYITNDDVEINAILIPSKTNRILKPYEYVFQDKEENKLKSIHYFGKRSKKSDIILQAEIYVNTIAEYLAYKETNSKDVELESVLFMVLTKAGQKPIPNKFFEMPVYEWTKELYVKLGQMISYSSSDLDIKDMTARFIVKPSLANFHKLIQIYSKKNCKIDSIYREEILRMYENKVQEIHNNEAIKKLGRGLNRLLYSKKGFEILTKLYTVRTVESLSYRIRELEDSYLRYGKHSILSDKEHIEVINLINTKKDAVICANAIISFGRVFHESSKKGSNNSDGMVSNTKEIDEFEIDINTEDAVEKIVLESSVSLNNEEEI</sequence>
<gene>
    <name evidence="1" type="ordered locus">Clocel_2328</name>
</gene>
<accession>D9SP82</accession>
<dbReference type="EMBL" id="CP002160">
    <property type="protein sequence ID" value="ADL52047.1"/>
    <property type="molecule type" value="Genomic_DNA"/>
</dbReference>
<evidence type="ECO:0000313" key="1">
    <source>
        <dbReference type="EMBL" id="ADL52047.1"/>
    </source>
</evidence>
<protein>
    <submittedName>
        <fullName evidence="1">Uncharacterized protein</fullName>
    </submittedName>
</protein>
<dbReference type="Proteomes" id="UP000002730">
    <property type="component" value="Chromosome"/>
</dbReference>
<dbReference type="KEGG" id="ccb:Clocel_2328"/>
<dbReference type="HOGENOM" id="CLU_614959_0_0_9"/>
<dbReference type="STRING" id="573061.Clocel_2328"/>
<organism evidence="1 2">
    <name type="scientific">Clostridium cellulovorans (strain ATCC 35296 / DSM 3052 / OCM 3 / 743B)</name>
    <dbReference type="NCBI Taxonomy" id="573061"/>
    <lineage>
        <taxon>Bacteria</taxon>
        <taxon>Bacillati</taxon>
        <taxon>Bacillota</taxon>
        <taxon>Clostridia</taxon>
        <taxon>Eubacteriales</taxon>
        <taxon>Clostridiaceae</taxon>
        <taxon>Clostridium</taxon>
    </lineage>
</organism>
<name>D9SP82_CLOC7</name>
<reference evidence="1 2" key="1">
    <citation type="submission" date="2010-08" db="EMBL/GenBank/DDBJ databases">
        <title>Complete sequence of Clostridium cellulovorans 743B.</title>
        <authorList>
            <consortium name="US DOE Joint Genome Institute"/>
            <person name="Lucas S."/>
            <person name="Copeland A."/>
            <person name="Lapidus A."/>
            <person name="Cheng J.-F."/>
            <person name="Bruce D."/>
            <person name="Goodwin L."/>
            <person name="Pitluck S."/>
            <person name="Chertkov O."/>
            <person name="Detter J.C."/>
            <person name="Han C."/>
            <person name="Tapia R."/>
            <person name="Land M."/>
            <person name="Hauser L."/>
            <person name="Chang Y.-J."/>
            <person name="Jeffries C."/>
            <person name="Kyrpides N."/>
            <person name="Ivanova N."/>
            <person name="Mikhailova N."/>
            <person name="Hemme C.L."/>
            <person name="Woyke T."/>
        </authorList>
    </citation>
    <scope>NUCLEOTIDE SEQUENCE [LARGE SCALE GENOMIC DNA]</scope>
    <source>
        <strain evidence="2">ATCC 35296 / DSM 3052 / OCM 3 / 743B</strain>
    </source>
</reference>